<dbReference type="Pfam" id="PF00059">
    <property type="entry name" value="Lectin_C"/>
    <property type="match status" value="1"/>
</dbReference>
<dbReference type="InterPro" id="IPR050111">
    <property type="entry name" value="C-type_lectin/snaclec_domain"/>
</dbReference>
<evidence type="ECO:0000256" key="2">
    <source>
        <dbReference type="SAM" id="SignalP"/>
    </source>
</evidence>
<accession>A0A8W8HYT5</accession>
<proteinExistence type="predicted"/>
<dbReference type="EnsemblMetazoa" id="G11570.3">
    <property type="protein sequence ID" value="G11570.3:cds"/>
    <property type="gene ID" value="G11570"/>
</dbReference>
<keyword evidence="2" id="KW-0732">Signal</keyword>
<protein>
    <recommendedName>
        <fullName evidence="3">C-type lectin domain-containing protein</fullName>
    </recommendedName>
</protein>
<dbReference type="EnsemblMetazoa" id="G11570.1">
    <property type="protein sequence ID" value="G11570.1:cds"/>
    <property type="gene ID" value="G11570"/>
</dbReference>
<dbReference type="PROSITE" id="PS00615">
    <property type="entry name" value="C_TYPE_LECTIN_1"/>
    <property type="match status" value="1"/>
</dbReference>
<evidence type="ECO:0000313" key="4">
    <source>
        <dbReference type="EnsemblMetazoa" id="G11570.3:cds"/>
    </source>
</evidence>
<feature type="chain" id="PRO_5042430744" description="C-type lectin domain-containing protein" evidence="2">
    <location>
        <begin position="21"/>
        <end position="167"/>
    </location>
</feature>
<dbReference type="PANTHER" id="PTHR22803">
    <property type="entry name" value="MANNOSE, PHOSPHOLIPASE, LECTIN RECEPTOR RELATED"/>
    <property type="match status" value="1"/>
</dbReference>
<organism evidence="4 5">
    <name type="scientific">Magallana gigas</name>
    <name type="common">Pacific oyster</name>
    <name type="synonym">Crassostrea gigas</name>
    <dbReference type="NCBI Taxonomy" id="29159"/>
    <lineage>
        <taxon>Eukaryota</taxon>
        <taxon>Metazoa</taxon>
        <taxon>Spiralia</taxon>
        <taxon>Lophotrochozoa</taxon>
        <taxon>Mollusca</taxon>
        <taxon>Bivalvia</taxon>
        <taxon>Autobranchia</taxon>
        <taxon>Pteriomorphia</taxon>
        <taxon>Ostreida</taxon>
        <taxon>Ostreoidea</taxon>
        <taxon>Ostreidae</taxon>
        <taxon>Magallana</taxon>
    </lineage>
</organism>
<feature type="signal peptide" evidence="2">
    <location>
        <begin position="1"/>
        <end position="20"/>
    </location>
</feature>
<evidence type="ECO:0000313" key="5">
    <source>
        <dbReference type="Proteomes" id="UP000005408"/>
    </source>
</evidence>
<reference evidence="4" key="1">
    <citation type="submission" date="2022-08" db="UniProtKB">
        <authorList>
            <consortium name="EnsemblMetazoa"/>
        </authorList>
    </citation>
    <scope>IDENTIFICATION</scope>
    <source>
        <strain evidence="4">05x7-T-G4-1.051#20</strain>
    </source>
</reference>
<evidence type="ECO:0000259" key="3">
    <source>
        <dbReference type="PROSITE" id="PS50041"/>
    </source>
</evidence>
<dbReference type="InterPro" id="IPR001304">
    <property type="entry name" value="C-type_lectin-like"/>
</dbReference>
<dbReference type="OMA" id="NDESCEV"/>
<evidence type="ECO:0000256" key="1">
    <source>
        <dbReference type="ARBA" id="ARBA00023157"/>
    </source>
</evidence>
<dbReference type="Gene3D" id="3.10.100.10">
    <property type="entry name" value="Mannose-Binding Protein A, subunit A"/>
    <property type="match status" value="1"/>
</dbReference>
<dbReference type="AlphaFoldDB" id="A0A8W8HYT5"/>
<dbReference type="InterPro" id="IPR016187">
    <property type="entry name" value="CTDL_fold"/>
</dbReference>
<name>A0A8W8HYT5_MAGGI</name>
<dbReference type="Proteomes" id="UP000005408">
    <property type="component" value="Unassembled WGS sequence"/>
</dbReference>
<sequence>MSALWFCGLALWVSIASVNAVGCPNGFLQHDDSCYKFFHSTRATWAEAMLYCQLFKSHLAIIETQREQTFVEGLLRREYHAGLPDGCWIDGTDALVEGEWIWTTTGKAIATDDYQKWFPGEPNSKGRGEDCMDLLHHENYNWNDESCEVMNNFLCEAGLVETDTVIG</sequence>
<dbReference type="PROSITE" id="PS50041">
    <property type="entry name" value="C_TYPE_LECTIN_2"/>
    <property type="match status" value="1"/>
</dbReference>
<dbReference type="SUPFAM" id="SSF56436">
    <property type="entry name" value="C-type lectin-like"/>
    <property type="match status" value="1"/>
</dbReference>
<dbReference type="InterPro" id="IPR016186">
    <property type="entry name" value="C-type_lectin-like/link_sf"/>
</dbReference>
<dbReference type="SMART" id="SM00034">
    <property type="entry name" value="CLECT"/>
    <property type="match status" value="1"/>
</dbReference>
<feature type="domain" description="C-type lectin" evidence="3">
    <location>
        <begin position="30"/>
        <end position="156"/>
    </location>
</feature>
<keyword evidence="5" id="KW-1185">Reference proteome</keyword>
<keyword evidence="1" id="KW-1015">Disulfide bond</keyword>
<dbReference type="InterPro" id="IPR018378">
    <property type="entry name" value="C-type_lectin_CS"/>
</dbReference>
<dbReference type="CDD" id="cd00037">
    <property type="entry name" value="CLECT"/>
    <property type="match status" value="1"/>
</dbReference>